<dbReference type="InterPro" id="IPR050744">
    <property type="entry name" value="AI-2_Isomerase_LsrG"/>
</dbReference>
<dbReference type="InterPro" id="IPR011008">
    <property type="entry name" value="Dimeric_a/b-barrel"/>
</dbReference>
<dbReference type="AlphaFoldDB" id="A0A2Z5N7G7"/>
<dbReference type="PANTHER" id="PTHR33336:SF15">
    <property type="entry name" value="ABM DOMAIN-CONTAINING PROTEIN"/>
    <property type="match status" value="1"/>
</dbReference>
<evidence type="ECO:0000313" key="3">
    <source>
        <dbReference type="Proteomes" id="UP000253104"/>
    </source>
</evidence>
<gene>
    <name evidence="2" type="ORF">CUJ89_32280</name>
</gene>
<dbReference type="InterPro" id="IPR007138">
    <property type="entry name" value="ABM_dom"/>
</dbReference>
<keyword evidence="2" id="KW-0503">Monooxygenase</keyword>
<dbReference type="EMBL" id="CP024903">
    <property type="protein sequence ID" value="AXF24908.1"/>
    <property type="molecule type" value="Genomic_DNA"/>
</dbReference>
<evidence type="ECO:0000259" key="1">
    <source>
        <dbReference type="PROSITE" id="PS51725"/>
    </source>
</evidence>
<accession>A0A2Z5N7G7</accession>
<dbReference type="SUPFAM" id="SSF54909">
    <property type="entry name" value="Dimeric alpha+beta barrel"/>
    <property type="match status" value="1"/>
</dbReference>
<proteinExistence type="predicted"/>
<keyword evidence="2" id="KW-0560">Oxidoreductase</keyword>
<dbReference type="GO" id="GO:0004497">
    <property type="term" value="F:monooxygenase activity"/>
    <property type="evidence" value="ECO:0007669"/>
    <property type="project" value="UniProtKB-KW"/>
</dbReference>
<evidence type="ECO:0000313" key="2">
    <source>
        <dbReference type="EMBL" id="AXF24908.1"/>
    </source>
</evidence>
<reference evidence="2 3" key="1">
    <citation type="journal article" date="2018" name="ISME J.">
        <title>Involvement of Burkholderiaceae and sulfurous volatiles in disease-suppressive soils.</title>
        <authorList>
            <person name="Carrion V.J."/>
            <person name="Cordovez V."/>
            <person name="Tyc O."/>
            <person name="Etalo D.W."/>
            <person name="de Bruijn I."/>
            <person name="de Jager V.C."/>
            <person name="Medema M.H."/>
            <person name="Eberl L."/>
            <person name="Raaijmakers J.M."/>
        </authorList>
    </citation>
    <scope>NUCLEOTIDE SEQUENCE [LARGE SCALE GENOMIC DNA]</scope>
    <source>
        <strain evidence="3">mHSR5</strain>
    </source>
</reference>
<dbReference type="PROSITE" id="PS51725">
    <property type="entry name" value="ABM"/>
    <property type="match status" value="1"/>
</dbReference>
<dbReference type="PANTHER" id="PTHR33336">
    <property type="entry name" value="QUINOL MONOOXYGENASE YGIN-RELATED"/>
    <property type="match status" value="1"/>
</dbReference>
<dbReference type="Gene3D" id="3.30.70.100">
    <property type="match status" value="1"/>
</dbReference>
<name>A0A2Z5N7G7_BURPY</name>
<sequence>MKKEDLVVVATVVARSGSEDVLREALKELVPYAKTEPGFIQYDLHESTETPGQFVFYEIWENEAALETHSNTEFAKAFGARAGQWIESVSLSKFRKIA</sequence>
<feature type="domain" description="ABM" evidence="1">
    <location>
        <begin position="6"/>
        <end position="94"/>
    </location>
</feature>
<dbReference type="Pfam" id="PF03992">
    <property type="entry name" value="ABM"/>
    <property type="match status" value="1"/>
</dbReference>
<organism evidence="2 3">
    <name type="scientific">Burkholderia pyrrocinia</name>
    <name type="common">Pseudomonas pyrrocinia</name>
    <dbReference type="NCBI Taxonomy" id="60550"/>
    <lineage>
        <taxon>Bacteria</taxon>
        <taxon>Pseudomonadati</taxon>
        <taxon>Pseudomonadota</taxon>
        <taxon>Betaproteobacteria</taxon>
        <taxon>Burkholderiales</taxon>
        <taxon>Burkholderiaceae</taxon>
        <taxon>Burkholderia</taxon>
        <taxon>Burkholderia cepacia complex</taxon>
    </lineage>
</organism>
<protein>
    <submittedName>
        <fullName evidence="2">Antibiotic biosynthesis monooxygenase</fullName>
    </submittedName>
</protein>
<dbReference type="RefSeq" id="WP_114181277.1">
    <property type="nucleotide sequence ID" value="NZ_CP024903.1"/>
</dbReference>
<dbReference type="OrthoDB" id="9812192at2"/>
<dbReference type="Proteomes" id="UP000253104">
    <property type="component" value="Chromosome mHSR5_B"/>
</dbReference>